<evidence type="ECO:0000313" key="2">
    <source>
        <dbReference type="EMBL" id="CAE8671899.1"/>
    </source>
</evidence>
<gene>
    <name evidence="2" type="ORF">PGLA2088_LOCUS17821</name>
</gene>
<name>A0A813JAD3_POLGL</name>
<accession>A0A813JAD3</accession>
<protein>
    <submittedName>
        <fullName evidence="2">Uncharacterized protein</fullName>
    </submittedName>
</protein>
<feature type="non-terminal residue" evidence="2">
    <location>
        <position position="992"/>
    </location>
</feature>
<feature type="region of interest" description="Disordered" evidence="1">
    <location>
        <begin position="55"/>
        <end position="99"/>
    </location>
</feature>
<dbReference type="Proteomes" id="UP000626109">
    <property type="component" value="Unassembled WGS sequence"/>
</dbReference>
<dbReference type="EMBL" id="CAJNNW010024240">
    <property type="protein sequence ID" value="CAE8671899.1"/>
    <property type="molecule type" value="Genomic_DNA"/>
</dbReference>
<proteinExistence type="predicted"/>
<evidence type="ECO:0000256" key="1">
    <source>
        <dbReference type="SAM" id="MobiDB-lite"/>
    </source>
</evidence>
<dbReference type="AlphaFoldDB" id="A0A813JAD3"/>
<organism evidence="2 3">
    <name type="scientific">Polarella glacialis</name>
    <name type="common">Dinoflagellate</name>
    <dbReference type="NCBI Taxonomy" id="89957"/>
    <lineage>
        <taxon>Eukaryota</taxon>
        <taxon>Sar</taxon>
        <taxon>Alveolata</taxon>
        <taxon>Dinophyceae</taxon>
        <taxon>Suessiales</taxon>
        <taxon>Suessiaceae</taxon>
        <taxon>Polarella</taxon>
    </lineage>
</organism>
<sequence>VANACCSISAQTYTCISIPSAEFIASSIAMAIKQVKKVVMAMKVVKAKAAAIKAKPTQVTKKPASNKASLNNQITSWKAGSSAGSKDEDEAEARDKGKGVKFQKMKDAGKLPPHIVDLFEKQASSSSNPRKMKTEIVNKLFSRQDDGSLELNLKDALFEDAKTMYERRYGKDEHKAFQKGIMRGLYFNNDESAFQDSLARGEIREVIDGDETFYSLRELTTGSERGSVHEQKTVGSATIKADMYKEMNKIITSLGWHFESRPLDSRKPAINPGDKLLAHMAKVLGEATAASSRLTAEAMRTLKKTDNNDAFYTQLKKGLAEQTAMASQLNHIITWSEMPDESKITQQAFDEILFASATKVEKFLNVVELAKAALRAKPFAEAISYRKVCLESTLGGIRQRLAKSSGPTDHGLENGVKSCLAQFLLSMFAWGHFSPQRVQHIAALACKDFAKNEPDWLADLEALASLGTHGAHANNIHRDLMAKMQALPRLPEPFHVKLKFAEPLGWQDQGIMLPHEMFSVICHKYPKTWRKSVLPSEHKLYEWWEHVEEHPQMLNHPIKTRDQWARWGVPLAIHGDGVPITGIGKGWCKLMTMFTWSSLLGSGSTLDMLFWIWSVFDKLCHTGDCDGTMQSFFAILKWSFFWLWIGKWPDEDWYNPLSAAGKKAGSFLACGFFGVLFAIEGDLEYLTLHLDLPRHSLQSGPCCLCRATMRGDNSWADFRANAAWLSCCWAPTEWLNWPNRSSNALFQLPGATAVSIALDYMHCKYLGSDMYQFGSVLYMLCYFVLTGTPLENVHSCWAFIKEFYKTHNTGSRYRYLNKLTMFCRKSGYPKLRGKANEIRHFGAALLGLWGAHMNGALELHRKVHLMLKLHVRMETLLTEYRDESALPPAAAREFTDACRNMMLLCTQLAEHFVQEGEKLFDITSKSHMVMHSAILSKYLSPRRVWRFAGEDMMGKTQILAKSCVRGTSGAAATVKFAKHYRLGLHLLFDGHD</sequence>
<evidence type="ECO:0000313" key="3">
    <source>
        <dbReference type="Proteomes" id="UP000626109"/>
    </source>
</evidence>
<feature type="compositionally biased region" description="Polar residues" evidence="1">
    <location>
        <begin position="66"/>
        <end position="84"/>
    </location>
</feature>
<comment type="caution">
    <text evidence="2">The sequence shown here is derived from an EMBL/GenBank/DDBJ whole genome shotgun (WGS) entry which is preliminary data.</text>
</comment>
<reference evidence="2" key="1">
    <citation type="submission" date="2021-02" db="EMBL/GenBank/DDBJ databases">
        <authorList>
            <person name="Dougan E. K."/>
            <person name="Rhodes N."/>
            <person name="Thang M."/>
            <person name="Chan C."/>
        </authorList>
    </citation>
    <scope>NUCLEOTIDE SEQUENCE</scope>
</reference>